<evidence type="ECO:0000256" key="4">
    <source>
        <dbReference type="ARBA" id="ARBA00022547"/>
    </source>
</evidence>
<evidence type="ECO:0000256" key="5">
    <source>
        <dbReference type="ARBA" id="ARBA00022781"/>
    </source>
</evidence>
<dbReference type="InterPro" id="IPR008386">
    <property type="entry name" value="ATP_synth_F0_esu_mt"/>
</dbReference>
<evidence type="ECO:0000313" key="18">
    <source>
        <dbReference type="Proteomes" id="UP000053317"/>
    </source>
</evidence>
<dbReference type="PANTHER" id="PTHR12427:SF1">
    <property type="entry name" value="ATP SYNTHASE SUBUNIT E, MITOCHONDRIAL"/>
    <property type="match status" value="1"/>
</dbReference>
<reference evidence="17 18" key="1">
    <citation type="submission" date="2015-05" db="EMBL/GenBank/DDBJ databases">
        <title>Distinctive expansion of gene families associated with plant cell wall degradation and secondary metabolism in the genomes of grapevine trunk pathogens.</title>
        <authorList>
            <person name="Lawrence D.P."/>
            <person name="Travadon R."/>
            <person name="Rolshausen P.E."/>
            <person name="Baumgartner K."/>
        </authorList>
    </citation>
    <scope>NUCLEOTIDE SEQUENCE [LARGE SCALE GENOMIC DNA]</scope>
    <source>
        <strain evidence="17">UCRPC4</strain>
    </source>
</reference>
<dbReference type="GO" id="GO:0015986">
    <property type="term" value="P:proton motive force-driven ATP synthesis"/>
    <property type="evidence" value="ECO:0007669"/>
    <property type="project" value="InterPro"/>
</dbReference>
<keyword evidence="16" id="KW-0812">Transmembrane</keyword>
<proteinExistence type="inferred from homology"/>
<comment type="function">
    <text evidence="12 15">Subunit e, of the mitochondrial membrane ATP synthase complex (F(1)F(0) ATP synthase or Complex V) that produces ATP from ADP in the presence of a proton gradient across the membrane which is generated by electron transport complexes of the respiratory chain. ATP synthase complex consist of a soluble F(1) head domain - the catalytic core - and a membrane F(1) domain - the membrane proton channel. These two domains are linked by a central stalk rotating inside the F(1) region and a stationary peripheral stalk. During catalysis, ATP synthesis in the catalytic domain of F(1) is coupled via a rotary mechanism of the central stalk subunits to proton translocation. In vivo, can only synthesize ATP although its ATP hydrolase activity can be activated artificially in vitro. Part of the complex F(0) domain.</text>
</comment>
<keyword evidence="16" id="KW-1133">Transmembrane helix</keyword>
<dbReference type="Proteomes" id="UP000053317">
    <property type="component" value="Unassembled WGS sequence"/>
</dbReference>
<dbReference type="GO" id="GO:0015078">
    <property type="term" value="F:proton transmembrane transporter activity"/>
    <property type="evidence" value="ECO:0007669"/>
    <property type="project" value="InterPro"/>
</dbReference>
<reference evidence="17 18" key="2">
    <citation type="submission" date="2015-05" db="EMBL/GenBank/DDBJ databases">
        <authorList>
            <person name="Morales-Cruz A."/>
            <person name="Amrine K.C."/>
            <person name="Cantu D."/>
        </authorList>
    </citation>
    <scope>NUCLEOTIDE SEQUENCE [LARGE SCALE GENOMIC DNA]</scope>
    <source>
        <strain evidence="17">UCRPC4</strain>
    </source>
</reference>
<keyword evidence="4 15" id="KW-0138">CF(0)</keyword>
<comment type="caution">
    <text evidence="17">The sequence shown here is derived from an EMBL/GenBank/DDBJ whole genome shotgun (WGS) entry which is preliminary data.</text>
</comment>
<dbReference type="OrthoDB" id="2125027at2759"/>
<dbReference type="AlphaFoldDB" id="A0A0G2E5Z2"/>
<evidence type="ECO:0000256" key="15">
    <source>
        <dbReference type="RuleBase" id="RU367005"/>
    </source>
</evidence>
<comment type="subunit">
    <text evidence="15">F-type ATPases have 2 components, CF(1) - the catalytic core - and CF(0) - the membrane proton channel. CF(1) and CF(0) have multiple subunits.</text>
</comment>
<organism evidence="17 18">
    <name type="scientific">Phaeomoniella chlamydospora</name>
    <name type="common">Phaeoacremonium chlamydosporum</name>
    <dbReference type="NCBI Taxonomy" id="158046"/>
    <lineage>
        <taxon>Eukaryota</taxon>
        <taxon>Fungi</taxon>
        <taxon>Dikarya</taxon>
        <taxon>Ascomycota</taxon>
        <taxon>Pezizomycotina</taxon>
        <taxon>Eurotiomycetes</taxon>
        <taxon>Chaetothyriomycetidae</taxon>
        <taxon>Phaeomoniellales</taxon>
        <taxon>Phaeomoniellaceae</taxon>
        <taxon>Phaeomoniella</taxon>
    </lineage>
</organism>
<sequence>MSTSQGVNVLRWSALAVGVFYGFYHQSNITAKGKAEEAQRQYHHKESLIKKAKEEYLKKTNPQQAQAGGVISDPENPNFDLEAFLKAQEAKA</sequence>
<dbReference type="Pfam" id="PF05680">
    <property type="entry name" value="ATP-synt_E"/>
    <property type="match status" value="1"/>
</dbReference>
<keyword evidence="10 16" id="KW-0472">Membrane</keyword>
<evidence type="ECO:0000256" key="6">
    <source>
        <dbReference type="ARBA" id="ARBA00022792"/>
    </source>
</evidence>
<evidence type="ECO:0000256" key="10">
    <source>
        <dbReference type="ARBA" id="ARBA00023136"/>
    </source>
</evidence>
<evidence type="ECO:0000256" key="9">
    <source>
        <dbReference type="ARBA" id="ARBA00023128"/>
    </source>
</evidence>
<keyword evidence="11 15" id="KW-0066">ATP synthesis</keyword>
<gene>
    <name evidence="17" type="ORF">UCRPC4_g05146</name>
</gene>
<evidence type="ECO:0000256" key="7">
    <source>
        <dbReference type="ARBA" id="ARBA00022990"/>
    </source>
</evidence>
<evidence type="ECO:0000256" key="1">
    <source>
        <dbReference type="ARBA" id="ARBA00004273"/>
    </source>
</evidence>
<keyword evidence="6 15" id="KW-0999">Mitochondrion inner membrane</keyword>
<evidence type="ECO:0000256" key="14">
    <source>
        <dbReference type="ARBA" id="ARBA00074682"/>
    </source>
</evidence>
<evidence type="ECO:0000256" key="16">
    <source>
        <dbReference type="SAM" id="Phobius"/>
    </source>
</evidence>
<comment type="similarity">
    <text evidence="2 15">Belongs to the ATPase e subunit family.</text>
</comment>
<keyword evidence="5 15" id="KW-0375">Hydrogen ion transport</keyword>
<evidence type="ECO:0000256" key="8">
    <source>
        <dbReference type="ARBA" id="ARBA00023065"/>
    </source>
</evidence>
<feature type="transmembrane region" description="Helical" evidence="16">
    <location>
        <begin position="6"/>
        <end position="24"/>
    </location>
</feature>
<dbReference type="PANTHER" id="PTHR12427">
    <property type="entry name" value="ATP SYNTHASE E CHAIN, MITOCHONDRIAL"/>
    <property type="match status" value="1"/>
</dbReference>
<evidence type="ECO:0000313" key="17">
    <source>
        <dbReference type="EMBL" id="KKY18109.1"/>
    </source>
</evidence>
<comment type="subcellular location">
    <subcellularLocation>
        <location evidence="1 15">Mitochondrion inner membrane</location>
    </subcellularLocation>
</comment>
<evidence type="ECO:0000256" key="12">
    <source>
        <dbReference type="ARBA" id="ARBA00057306"/>
    </source>
</evidence>
<protein>
    <recommendedName>
        <fullName evidence="14 15">ATP synthase F(0) complex subunit e, mitochondrial</fullName>
    </recommendedName>
</protein>
<evidence type="ECO:0000256" key="11">
    <source>
        <dbReference type="ARBA" id="ARBA00023310"/>
    </source>
</evidence>
<evidence type="ECO:0000256" key="3">
    <source>
        <dbReference type="ARBA" id="ARBA00022448"/>
    </source>
</evidence>
<evidence type="ECO:0000256" key="2">
    <source>
        <dbReference type="ARBA" id="ARBA00007333"/>
    </source>
</evidence>
<dbReference type="GO" id="GO:0045259">
    <property type="term" value="C:proton-transporting ATP synthase complex"/>
    <property type="evidence" value="ECO:0007669"/>
    <property type="project" value="UniProtKB-UniRule"/>
</dbReference>
<keyword evidence="9 15" id="KW-0496">Mitochondrion</keyword>
<keyword evidence="7" id="KW-0007">Acetylation</keyword>
<keyword evidence="3 15" id="KW-0813">Transport</keyword>
<name>A0A0G2E5Z2_PHACM</name>
<accession>A0A0G2E5Z2</accession>
<dbReference type="EMBL" id="LCWF01000132">
    <property type="protein sequence ID" value="KKY18109.1"/>
    <property type="molecule type" value="Genomic_DNA"/>
</dbReference>
<keyword evidence="8 15" id="KW-0406">Ion transport</keyword>
<comment type="subunit">
    <text evidence="13">Component of the ATP synthase complex composed at least of ATP5F1A/subunit alpha, ATP5F1B/subunit beta, ATP5MC1/subunit c (homooctomer), MT-ATP6/subunit a, MT-ATP8/subunit 8, ATP5ME/subunit e, ATP5MF/subunit f, ATP5MG/subunit g, ATP5MK/subunit k, ATP5MJ/subunit j, ATP5F1C/subunit gamma, ATP5F1D/subunit delta, ATP5F1E/subunit epsilon, ATP5PF/subunit F6, ATP5PB/subunit b, ATP5PD/subunit d, ATP5PO/subunit OSCP. ATP synthase complex consists of a soluble F(1) head domain (subunits alpha(3) and beta(3)) - the catalytic core - and a membrane F(0) domain - the membrane proton channel (subunits c, a, 8, e, f, g, k and j). These two domains are linked by a central stalk (subunits gamma, delta, and epsilon) rotating inside the F1 region and a stationary peripheral stalk (subunits F6, b, d, and OSCP).</text>
</comment>
<dbReference type="GO" id="GO:0005743">
    <property type="term" value="C:mitochondrial inner membrane"/>
    <property type="evidence" value="ECO:0007669"/>
    <property type="project" value="UniProtKB-SubCell"/>
</dbReference>
<keyword evidence="18" id="KW-1185">Reference proteome</keyword>
<evidence type="ECO:0000256" key="13">
    <source>
        <dbReference type="ARBA" id="ARBA00064647"/>
    </source>
</evidence>